<accession>A0AAV0AGD7</accession>
<name>A0AAV0AGD7_PHAPC</name>
<dbReference type="EMBL" id="CALTRL010000221">
    <property type="protein sequence ID" value="CAH7667245.1"/>
    <property type="molecule type" value="Genomic_DNA"/>
</dbReference>
<sequence>MKHLQGQEENINHYTIQHPIHLRPESIHNNQAFLEICDQIGGKFKHRLAAEVIRGLTGLMPIGIPVRKQCLNRNRRLLGEYTKV</sequence>
<keyword evidence="2" id="KW-1185">Reference proteome</keyword>
<proteinExistence type="predicted"/>
<evidence type="ECO:0000313" key="2">
    <source>
        <dbReference type="Proteomes" id="UP001153365"/>
    </source>
</evidence>
<dbReference type="AlphaFoldDB" id="A0AAV0AGD7"/>
<evidence type="ECO:0000313" key="1">
    <source>
        <dbReference type="EMBL" id="CAH7667245.1"/>
    </source>
</evidence>
<dbReference type="Proteomes" id="UP001153365">
    <property type="component" value="Unassembled WGS sequence"/>
</dbReference>
<gene>
    <name evidence="1" type="ORF">PPACK8108_LOCUS1643</name>
</gene>
<comment type="caution">
    <text evidence="1">The sequence shown here is derived from an EMBL/GenBank/DDBJ whole genome shotgun (WGS) entry which is preliminary data.</text>
</comment>
<reference evidence="1" key="1">
    <citation type="submission" date="2022-06" db="EMBL/GenBank/DDBJ databases">
        <authorList>
            <consortium name="SYNGENTA / RWTH Aachen University"/>
        </authorList>
    </citation>
    <scope>NUCLEOTIDE SEQUENCE</scope>
</reference>
<organism evidence="1 2">
    <name type="scientific">Phakopsora pachyrhizi</name>
    <name type="common">Asian soybean rust disease fungus</name>
    <dbReference type="NCBI Taxonomy" id="170000"/>
    <lineage>
        <taxon>Eukaryota</taxon>
        <taxon>Fungi</taxon>
        <taxon>Dikarya</taxon>
        <taxon>Basidiomycota</taxon>
        <taxon>Pucciniomycotina</taxon>
        <taxon>Pucciniomycetes</taxon>
        <taxon>Pucciniales</taxon>
        <taxon>Phakopsoraceae</taxon>
        <taxon>Phakopsora</taxon>
    </lineage>
</organism>
<protein>
    <submittedName>
        <fullName evidence="1">Uncharacterized protein</fullName>
    </submittedName>
</protein>